<protein>
    <submittedName>
        <fullName evidence="1">Uncharacterized protein</fullName>
    </submittedName>
</protein>
<comment type="caution">
    <text evidence="1">The sequence shown here is derived from an EMBL/GenBank/DDBJ whole genome shotgun (WGS) entry which is preliminary data.</text>
</comment>
<sequence>MTSQQASSHASSVLEGEMLVDESSPLLRTSVLDAWRLDVYHWMAVNNQKEQTVRMCLKRIDIVGAVVLAKLIALEVAAISVINTRAIGAELVSWPFFSQSVVLTSPSSRPPFQSTAWSDLVPLLGVVGNSDDDFFRGVHVGRVGRYPAASVVSGLRRARPRHDAVAVDG</sequence>
<evidence type="ECO:0000313" key="2">
    <source>
        <dbReference type="Proteomes" id="UP001642482"/>
    </source>
</evidence>
<dbReference type="Proteomes" id="UP001642482">
    <property type="component" value="Unassembled WGS sequence"/>
</dbReference>
<evidence type="ECO:0000313" key="1">
    <source>
        <dbReference type="EMBL" id="CAK7210681.1"/>
    </source>
</evidence>
<dbReference type="EMBL" id="CAWUHD010000005">
    <property type="protein sequence ID" value="CAK7210681.1"/>
    <property type="molecule type" value="Genomic_DNA"/>
</dbReference>
<gene>
    <name evidence="1" type="ORF">SEUCBS140593_000912</name>
</gene>
<name>A0ABP0AU50_9PEZI</name>
<accession>A0ABP0AU50</accession>
<proteinExistence type="predicted"/>
<reference evidence="1 2" key="1">
    <citation type="submission" date="2024-01" db="EMBL/GenBank/DDBJ databases">
        <authorList>
            <person name="Allen C."/>
            <person name="Tagirdzhanova G."/>
        </authorList>
    </citation>
    <scope>NUCLEOTIDE SEQUENCE [LARGE SCALE GENOMIC DNA]</scope>
</reference>
<keyword evidence="2" id="KW-1185">Reference proteome</keyword>
<organism evidence="1 2">
    <name type="scientific">Sporothrix eucalyptigena</name>
    <dbReference type="NCBI Taxonomy" id="1812306"/>
    <lineage>
        <taxon>Eukaryota</taxon>
        <taxon>Fungi</taxon>
        <taxon>Dikarya</taxon>
        <taxon>Ascomycota</taxon>
        <taxon>Pezizomycotina</taxon>
        <taxon>Sordariomycetes</taxon>
        <taxon>Sordariomycetidae</taxon>
        <taxon>Ophiostomatales</taxon>
        <taxon>Ophiostomataceae</taxon>
        <taxon>Sporothrix</taxon>
    </lineage>
</organism>